<gene>
    <name evidence="3" type="ORF">PN36_13565</name>
</gene>
<dbReference type="AlphaFoldDB" id="A0A4E0QPC8"/>
<proteinExistence type="predicted"/>
<dbReference type="InterPro" id="IPR012296">
    <property type="entry name" value="Nuclease_put_TT1808"/>
</dbReference>
<reference evidence="3 4" key="1">
    <citation type="journal article" date="2016" name="Front. Microbiol.">
        <title>Single-Cell (Meta-)Genomics of a Dimorphic Candidatus Thiomargarita nelsonii Reveals Genomic Plasticity.</title>
        <authorList>
            <person name="Flood B.E."/>
            <person name="Fliss P."/>
            <person name="Jones D.S."/>
            <person name="Dick G.J."/>
            <person name="Jain S."/>
            <person name="Kaster A.K."/>
            <person name="Winkel M."/>
            <person name="Mussmann M."/>
            <person name="Bailey J."/>
        </authorList>
    </citation>
    <scope>NUCLEOTIDE SEQUENCE [LARGE SCALE GENOMIC DNA]</scope>
    <source>
        <strain evidence="3">Hydrate Ridge</strain>
    </source>
</reference>
<feature type="coiled-coil region" evidence="1">
    <location>
        <begin position="225"/>
        <end position="252"/>
    </location>
</feature>
<name>A0A4E0QPC8_9GAMM</name>
<dbReference type="Gene3D" id="3.90.1570.10">
    <property type="entry name" value="tt1808, chain A"/>
    <property type="match status" value="1"/>
</dbReference>
<organism evidence="3 4">
    <name type="scientific">Candidatus Thiomargarita nelsonii</name>
    <dbReference type="NCBI Taxonomy" id="1003181"/>
    <lineage>
        <taxon>Bacteria</taxon>
        <taxon>Pseudomonadati</taxon>
        <taxon>Pseudomonadota</taxon>
        <taxon>Gammaproteobacteria</taxon>
        <taxon>Thiotrichales</taxon>
        <taxon>Thiotrichaceae</taxon>
        <taxon>Thiomargarita</taxon>
    </lineage>
</organism>
<dbReference type="EMBL" id="JSZA02000045">
    <property type="protein sequence ID" value="TGO03059.1"/>
    <property type="molecule type" value="Genomic_DNA"/>
</dbReference>
<dbReference type="Proteomes" id="UP000030428">
    <property type="component" value="Unassembled WGS sequence"/>
</dbReference>
<dbReference type="SUPFAM" id="SSF52980">
    <property type="entry name" value="Restriction endonuclease-like"/>
    <property type="match status" value="1"/>
</dbReference>
<comment type="caution">
    <text evidence="3">The sequence shown here is derived from an EMBL/GenBank/DDBJ whole genome shotgun (WGS) entry which is preliminary data.</text>
</comment>
<evidence type="ECO:0000259" key="2">
    <source>
        <dbReference type="Pfam" id="PF05685"/>
    </source>
</evidence>
<evidence type="ECO:0000256" key="1">
    <source>
        <dbReference type="SAM" id="Coils"/>
    </source>
</evidence>
<feature type="domain" description="Putative restriction endonuclease" evidence="2">
    <location>
        <begin position="28"/>
        <end position="198"/>
    </location>
</feature>
<accession>A0A4E0QPC8</accession>
<keyword evidence="1" id="KW-0175">Coiled coil</keyword>
<dbReference type="InterPro" id="IPR008538">
    <property type="entry name" value="Uma2"/>
</dbReference>
<dbReference type="Pfam" id="PF05685">
    <property type="entry name" value="Uma2"/>
    <property type="match status" value="1"/>
</dbReference>
<sequence length="254" mass="29786">MSLLPTLTPRESPSPQPSISVTEAEYWEKYYGDSEVIYEWNNGLLEEKQVSDYVNYLMFSWFVEILRHFLTVHPIAETTGLEMGFRLNLPHKTQIRRPDLGVRLNDNPIALYPRDYTFEGVFDMCIEALSDSSEKEVERDTVTKKEEYASVGVKEFYILHDSQKIAFYRLNARKVYVPIKPVAGGVIKSKVLPGFQFRIKDLYQRPSLKTLAEDKVYQDFILPFYQEEKKERQAAEDQIKRLEAELARLKKRKK</sequence>
<evidence type="ECO:0000313" key="4">
    <source>
        <dbReference type="Proteomes" id="UP000030428"/>
    </source>
</evidence>
<dbReference type="CDD" id="cd06260">
    <property type="entry name" value="DUF820-like"/>
    <property type="match status" value="1"/>
</dbReference>
<keyword evidence="4" id="KW-1185">Reference proteome</keyword>
<evidence type="ECO:0000313" key="3">
    <source>
        <dbReference type="EMBL" id="TGO03059.1"/>
    </source>
</evidence>
<dbReference type="InterPro" id="IPR011335">
    <property type="entry name" value="Restrct_endonuc-II-like"/>
</dbReference>
<protein>
    <recommendedName>
        <fullName evidence="2">Putative restriction endonuclease domain-containing protein</fullName>
    </recommendedName>
</protein>